<dbReference type="Pfam" id="PF13738">
    <property type="entry name" value="Pyr_redox_3"/>
    <property type="match status" value="1"/>
</dbReference>
<dbReference type="Gene3D" id="3.50.50.60">
    <property type="entry name" value="FAD/NAD(P)-binding domain"/>
    <property type="match status" value="1"/>
</dbReference>
<dbReference type="PANTHER" id="PTHR43539">
    <property type="entry name" value="FLAVIN-BINDING MONOOXYGENASE-LIKE PROTEIN (AFU_ORTHOLOGUE AFUA_4G09220)"/>
    <property type="match status" value="1"/>
</dbReference>
<dbReference type="PANTHER" id="PTHR43539:SF91">
    <property type="entry name" value="FAD-DEPENDENT URATE HYDROXYLASE"/>
    <property type="match status" value="1"/>
</dbReference>
<protein>
    <submittedName>
        <fullName evidence="3">NAD(P)-binding domain-containing protein</fullName>
    </submittedName>
</protein>
<gene>
    <name evidence="3" type="ORF">ACFOGP_00095</name>
</gene>
<dbReference type="Proteomes" id="UP001595632">
    <property type="component" value="Unassembled WGS sequence"/>
</dbReference>
<dbReference type="EMBL" id="JBHRTB010000001">
    <property type="protein sequence ID" value="MFC3141089.1"/>
    <property type="molecule type" value="Genomic_DNA"/>
</dbReference>
<keyword evidence="1" id="KW-0560">Oxidoreductase</keyword>
<comment type="caution">
    <text evidence="3">The sequence shown here is derived from an EMBL/GenBank/DDBJ whole genome shotgun (WGS) entry which is preliminary data.</text>
</comment>
<evidence type="ECO:0000313" key="4">
    <source>
        <dbReference type="Proteomes" id="UP001595632"/>
    </source>
</evidence>
<keyword evidence="4" id="KW-1185">Reference proteome</keyword>
<evidence type="ECO:0000256" key="1">
    <source>
        <dbReference type="ARBA" id="ARBA00023002"/>
    </source>
</evidence>
<evidence type="ECO:0000313" key="3">
    <source>
        <dbReference type="EMBL" id="MFC3141089.1"/>
    </source>
</evidence>
<organism evidence="3 4">
    <name type="scientific">Psychromarinibacter halotolerans</name>
    <dbReference type="NCBI Taxonomy" id="1775175"/>
    <lineage>
        <taxon>Bacteria</taxon>
        <taxon>Pseudomonadati</taxon>
        <taxon>Pseudomonadota</taxon>
        <taxon>Alphaproteobacteria</taxon>
        <taxon>Rhodobacterales</taxon>
        <taxon>Paracoccaceae</taxon>
        <taxon>Psychromarinibacter</taxon>
    </lineage>
</organism>
<proteinExistence type="predicted"/>
<dbReference type="RefSeq" id="WP_379559726.1">
    <property type="nucleotide sequence ID" value="NZ_JBHRTB010000001.1"/>
</dbReference>
<name>A0ABV7GHR3_9RHOB</name>
<accession>A0ABV7GHR3</accession>
<feature type="region of interest" description="Disordered" evidence="2">
    <location>
        <begin position="1"/>
        <end position="23"/>
    </location>
</feature>
<dbReference type="InterPro" id="IPR036188">
    <property type="entry name" value="FAD/NAD-bd_sf"/>
</dbReference>
<dbReference type="SUPFAM" id="SSF51905">
    <property type="entry name" value="FAD/NAD(P)-binding domain"/>
    <property type="match status" value="1"/>
</dbReference>
<dbReference type="InterPro" id="IPR050982">
    <property type="entry name" value="Auxin_biosynth/cation_transpt"/>
</dbReference>
<evidence type="ECO:0000256" key="2">
    <source>
        <dbReference type="SAM" id="MobiDB-lite"/>
    </source>
</evidence>
<sequence>MTAFAATGRLPDPANGDPDHTGGLAAHEAAVAADLDRLCLPRKPFTAPRTGPDGKPMLDVLVIGAGQFGTGIAAALKLAGIPNFLVIDRAPAGQEGPWVTYARMPTLRSPKHLPGLCFGIPSLTFPSWCRAAKGDAYYEEMYKIPNQDWQDYILWVREVLDIPVRNDADAVELLPENDHVGVMLADGEVIFAKRVVVASGRAGTGGYAALAGVSPELGPDRVAHTMHDIDFSRLAGKRVAMVGVGSSAFDNAATALEAGAASVDMFARREVLPQLNKGRPSSVLGFLDGWMALPDADKWRLGVYLDLMAGVPPHETVQRCLKLPGMSVHFRTKFLSATPSDDGVRIEVEGGPAGDYDFLILGTGFRVDLAHEPLFESIHSQILLWQDVYAPPPELERPHLGVQPYIGDAFELRSKGEDTLERIHLFNTATFMSAGTMAGDVPALDVAPERLVTALTQKLFVEDFEPIFQDLQDWEDEHELETTPFYAPDFVNKTGR</sequence>
<reference evidence="4" key="1">
    <citation type="journal article" date="2019" name="Int. J. Syst. Evol. Microbiol.">
        <title>The Global Catalogue of Microorganisms (GCM) 10K type strain sequencing project: providing services to taxonomists for standard genome sequencing and annotation.</title>
        <authorList>
            <consortium name="The Broad Institute Genomics Platform"/>
            <consortium name="The Broad Institute Genome Sequencing Center for Infectious Disease"/>
            <person name="Wu L."/>
            <person name="Ma J."/>
        </authorList>
    </citation>
    <scope>NUCLEOTIDE SEQUENCE [LARGE SCALE GENOMIC DNA]</scope>
    <source>
        <strain evidence="4">KCTC 52366</strain>
    </source>
</reference>